<evidence type="ECO:0000313" key="3">
    <source>
        <dbReference type="Proteomes" id="UP000281084"/>
    </source>
</evidence>
<dbReference type="AlphaFoldDB" id="A0A3A8GNZ2"/>
<keyword evidence="2" id="KW-0808">Transferase</keyword>
<proteinExistence type="predicted"/>
<dbReference type="SUPFAM" id="SSF56112">
    <property type="entry name" value="Protein kinase-like (PK-like)"/>
    <property type="match status" value="1"/>
</dbReference>
<keyword evidence="2" id="KW-0418">Kinase</keyword>
<dbReference type="Gene3D" id="1.10.510.10">
    <property type="entry name" value="Transferase(Phosphotransferase) domain 1"/>
    <property type="match status" value="1"/>
</dbReference>
<keyword evidence="2" id="KW-0723">Serine/threonine-protein kinase</keyword>
<dbReference type="PANTHER" id="PTHR44167:SF24">
    <property type="entry name" value="SERINE_THREONINE-PROTEIN KINASE CHK2"/>
    <property type="match status" value="1"/>
</dbReference>
<gene>
    <name evidence="2" type="ORF">D7V64_00020</name>
</gene>
<dbReference type="PROSITE" id="PS50011">
    <property type="entry name" value="PROTEIN_KINASE_DOM"/>
    <property type="match status" value="1"/>
</dbReference>
<dbReference type="InterPro" id="IPR000719">
    <property type="entry name" value="Prot_kinase_dom"/>
</dbReference>
<dbReference type="GO" id="GO:0005524">
    <property type="term" value="F:ATP binding"/>
    <property type="evidence" value="ECO:0007669"/>
    <property type="project" value="InterPro"/>
</dbReference>
<dbReference type="SMART" id="SM00220">
    <property type="entry name" value="S_TKc"/>
    <property type="match status" value="1"/>
</dbReference>
<dbReference type="Pfam" id="PF00069">
    <property type="entry name" value="Pkinase"/>
    <property type="match status" value="1"/>
</dbReference>
<protein>
    <submittedName>
        <fullName evidence="2">Serine/threonine protein kinase</fullName>
    </submittedName>
</protein>
<reference evidence="2 3" key="1">
    <citation type="submission" date="2018-09" db="EMBL/GenBank/DDBJ databases">
        <title>The draft genome of Acinetobacter spp. strains.</title>
        <authorList>
            <person name="Qin J."/>
            <person name="Feng Y."/>
            <person name="Zong Z."/>
        </authorList>
    </citation>
    <scope>NUCLEOTIDE SEQUENCE [LARGE SCALE GENOMIC DNA]</scope>
    <source>
        <strain evidence="2 3">WCHAc060002</strain>
    </source>
</reference>
<organism evidence="2 3">
    <name type="scientific">Acinetobacter cumulans</name>
    <dbReference type="NCBI Taxonomy" id="2136182"/>
    <lineage>
        <taxon>Bacteria</taxon>
        <taxon>Pseudomonadati</taxon>
        <taxon>Pseudomonadota</taxon>
        <taxon>Gammaproteobacteria</taxon>
        <taxon>Moraxellales</taxon>
        <taxon>Moraxellaceae</taxon>
        <taxon>Acinetobacter</taxon>
    </lineage>
</organism>
<accession>A0A3A8GNZ2</accession>
<evidence type="ECO:0000259" key="1">
    <source>
        <dbReference type="PROSITE" id="PS50011"/>
    </source>
</evidence>
<evidence type="ECO:0000313" key="2">
    <source>
        <dbReference type="EMBL" id="RKG55541.1"/>
    </source>
</evidence>
<comment type="caution">
    <text evidence="2">The sequence shown here is derived from an EMBL/GenBank/DDBJ whole genome shotgun (WGS) entry which is preliminary data.</text>
</comment>
<dbReference type="EMBL" id="RAXZ01000001">
    <property type="protein sequence ID" value="RKG55541.1"/>
    <property type="molecule type" value="Genomic_DNA"/>
</dbReference>
<feature type="domain" description="Protein kinase" evidence="1">
    <location>
        <begin position="25"/>
        <end position="283"/>
    </location>
</feature>
<dbReference type="Proteomes" id="UP000281084">
    <property type="component" value="Unassembled WGS sequence"/>
</dbReference>
<sequence>MPSQMRPNLQILKRFNSLALEQYHFESKAKPRSQSYGRHVYRLNTQDIAHDDVFWLKAQQKTGATFALQGFEQELNCYRSLQEQQADFILPVQILSNITIPKTDLYFDTALILPEASAFFEVEPHLLHPEQVKHHLWQAISVMEQLNQCGWIHGDLKSTHFMQYQQRVCLIDFEQAQPLQQQSHTLNATPRYMAPELFHAEAKSIQTDLYALGIIFYEWLTGQRLVATDYEDWAYLHCQRLKIDLPVNFLRYLPLLEAMLAKHKSQRMHDFSQLKRCLMTEIA</sequence>
<dbReference type="GO" id="GO:0004674">
    <property type="term" value="F:protein serine/threonine kinase activity"/>
    <property type="evidence" value="ECO:0007669"/>
    <property type="project" value="UniProtKB-KW"/>
</dbReference>
<name>A0A3A8GNZ2_9GAMM</name>
<dbReference type="InterPro" id="IPR011009">
    <property type="entry name" value="Kinase-like_dom_sf"/>
</dbReference>
<dbReference type="PANTHER" id="PTHR44167">
    <property type="entry name" value="OVARIAN-SPECIFIC SERINE/THREONINE-PROTEIN KINASE LOK-RELATED"/>
    <property type="match status" value="1"/>
</dbReference>